<protein>
    <submittedName>
        <fullName evidence="1">Uncharacterized protein</fullName>
    </submittedName>
</protein>
<dbReference type="AlphaFoldDB" id="A0A0A8Y9J7"/>
<organism evidence="1">
    <name type="scientific">Arundo donax</name>
    <name type="common">Giant reed</name>
    <name type="synonym">Donax arundinaceus</name>
    <dbReference type="NCBI Taxonomy" id="35708"/>
    <lineage>
        <taxon>Eukaryota</taxon>
        <taxon>Viridiplantae</taxon>
        <taxon>Streptophyta</taxon>
        <taxon>Embryophyta</taxon>
        <taxon>Tracheophyta</taxon>
        <taxon>Spermatophyta</taxon>
        <taxon>Magnoliopsida</taxon>
        <taxon>Liliopsida</taxon>
        <taxon>Poales</taxon>
        <taxon>Poaceae</taxon>
        <taxon>PACMAD clade</taxon>
        <taxon>Arundinoideae</taxon>
        <taxon>Arundineae</taxon>
        <taxon>Arundo</taxon>
    </lineage>
</organism>
<evidence type="ECO:0000313" key="1">
    <source>
        <dbReference type="EMBL" id="JAD22484.1"/>
    </source>
</evidence>
<dbReference type="EMBL" id="GBRH01275411">
    <property type="protein sequence ID" value="JAD22484.1"/>
    <property type="molecule type" value="Transcribed_RNA"/>
</dbReference>
<sequence length="98" mass="11578">MCKLEVTVSSYFHIHDGIKEYCKEKMIDFDVDSEEYSIIDTEKEISKEYSYGSDYEVNFWYDGKDGQSVRLATDAEFLGLKRASRKMKFFMTVDRCVH</sequence>
<reference evidence="1" key="1">
    <citation type="submission" date="2014-09" db="EMBL/GenBank/DDBJ databases">
        <authorList>
            <person name="Magalhaes I.L.F."/>
            <person name="Oliveira U."/>
            <person name="Santos F.R."/>
            <person name="Vidigal T.H.D.A."/>
            <person name="Brescovit A.D."/>
            <person name="Santos A.J."/>
        </authorList>
    </citation>
    <scope>NUCLEOTIDE SEQUENCE</scope>
    <source>
        <tissue evidence="1">Shoot tissue taken approximately 20 cm above the soil surface</tissue>
    </source>
</reference>
<proteinExistence type="predicted"/>
<name>A0A0A8Y9J7_ARUDO</name>
<reference evidence="1" key="2">
    <citation type="journal article" date="2015" name="Data Brief">
        <title>Shoot transcriptome of the giant reed, Arundo donax.</title>
        <authorList>
            <person name="Barrero R.A."/>
            <person name="Guerrero F.D."/>
            <person name="Moolhuijzen P."/>
            <person name="Goolsby J.A."/>
            <person name="Tidwell J."/>
            <person name="Bellgard S.E."/>
            <person name="Bellgard M.I."/>
        </authorList>
    </citation>
    <scope>NUCLEOTIDE SEQUENCE</scope>
    <source>
        <tissue evidence="1">Shoot tissue taken approximately 20 cm above the soil surface</tissue>
    </source>
</reference>
<accession>A0A0A8Y9J7</accession>